<evidence type="ECO:0000313" key="2">
    <source>
        <dbReference type="Proteomes" id="UP000503447"/>
    </source>
</evidence>
<evidence type="ECO:0000313" key="1">
    <source>
        <dbReference type="EMBL" id="QJX00043.1"/>
    </source>
</evidence>
<reference evidence="2" key="1">
    <citation type="submission" date="2020-05" db="EMBL/GenBank/DDBJ databases">
        <title>Frigoriglobus tundricola gen. nov., sp. nov., a psychrotolerant cellulolytic planctomycete of the family Gemmataceae with two divergent copies of 16S rRNA gene.</title>
        <authorList>
            <person name="Kulichevskaya I.S."/>
            <person name="Ivanova A.A."/>
            <person name="Naumoff D.G."/>
            <person name="Beletsky A.V."/>
            <person name="Rijpstra W.I.C."/>
            <person name="Sinninghe Damste J.S."/>
            <person name="Mardanov A.V."/>
            <person name="Ravin N.V."/>
            <person name="Dedysh S.N."/>
        </authorList>
    </citation>
    <scope>NUCLEOTIDE SEQUENCE [LARGE SCALE GENOMIC DNA]</scope>
    <source>
        <strain evidence="2">PL17</strain>
    </source>
</reference>
<gene>
    <name evidence="1" type="ORF">FTUN_7666</name>
</gene>
<proteinExistence type="predicted"/>
<dbReference type="KEGG" id="ftj:FTUN_7666"/>
<organism evidence="1 2">
    <name type="scientific">Frigoriglobus tundricola</name>
    <dbReference type="NCBI Taxonomy" id="2774151"/>
    <lineage>
        <taxon>Bacteria</taxon>
        <taxon>Pseudomonadati</taxon>
        <taxon>Planctomycetota</taxon>
        <taxon>Planctomycetia</taxon>
        <taxon>Gemmatales</taxon>
        <taxon>Gemmataceae</taxon>
        <taxon>Frigoriglobus</taxon>
    </lineage>
</organism>
<dbReference type="EMBL" id="CP053452">
    <property type="protein sequence ID" value="QJX00043.1"/>
    <property type="molecule type" value="Genomic_DNA"/>
</dbReference>
<protein>
    <submittedName>
        <fullName evidence="1">Uncharacterized protein</fullName>
    </submittedName>
</protein>
<accession>A0A6M5Z4A8</accession>
<name>A0A6M5Z4A8_9BACT</name>
<dbReference type="Proteomes" id="UP000503447">
    <property type="component" value="Chromosome"/>
</dbReference>
<dbReference type="AlphaFoldDB" id="A0A6M5Z4A8"/>
<keyword evidence="2" id="KW-1185">Reference proteome</keyword>
<sequence length="38" mass="4188">MERIAEDEKLGWGRARITPTVYPIHETAKPAAAPDPAK</sequence>